<dbReference type="InterPro" id="IPR046052">
    <property type="entry name" value="DUF6010"/>
</dbReference>
<dbReference type="AlphaFoldDB" id="A0A2W5VB76"/>
<dbReference type="EMBL" id="QFQP01000031">
    <property type="protein sequence ID" value="PZR07421.1"/>
    <property type="molecule type" value="Genomic_DNA"/>
</dbReference>
<evidence type="ECO:0000313" key="3">
    <source>
        <dbReference type="Proteomes" id="UP000249061"/>
    </source>
</evidence>
<feature type="transmembrane region" description="Helical" evidence="1">
    <location>
        <begin position="7"/>
        <end position="25"/>
    </location>
</feature>
<proteinExistence type="predicted"/>
<feature type="transmembrane region" description="Helical" evidence="1">
    <location>
        <begin position="105"/>
        <end position="126"/>
    </location>
</feature>
<evidence type="ECO:0000313" key="2">
    <source>
        <dbReference type="EMBL" id="PZR07421.1"/>
    </source>
</evidence>
<dbReference type="Pfam" id="PF19473">
    <property type="entry name" value="DUF6010"/>
    <property type="match status" value="1"/>
</dbReference>
<organism evidence="2 3">
    <name type="scientific">Archangium gephyra</name>
    <dbReference type="NCBI Taxonomy" id="48"/>
    <lineage>
        <taxon>Bacteria</taxon>
        <taxon>Pseudomonadati</taxon>
        <taxon>Myxococcota</taxon>
        <taxon>Myxococcia</taxon>
        <taxon>Myxococcales</taxon>
        <taxon>Cystobacterineae</taxon>
        <taxon>Archangiaceae</taxon>
        <taxon>Archangium</taxon>
    </lineage>
</organism>
<protein>
    <recommendedName>
        <fullName evidence="4">Integral membrane protein</fullName>
    </recommendedName>
</protein>
<keyword evidence="1" id="KW-0472">Membrane</keyword>
<feature type="transmembrane region" description="Helical" evidence="1">
    <location>
        <begin position="63"/>
        <end position="85"/>
    </location>
</feature>
<sequence length="133" mass="14640">MDIPHDVMASVGPALAALVLVLVMWRVPEPLRLKLNGAAVMGASGLYVSGGGFGVWELVYTAVAALIGFRALTSYRFVAIGWWLHAAWDLAHHFWGNPLWSFMPTSSWGCVIFDSLIACWFLSLSFERGLVTR</sequence>
<keyword evidence="1" id="KW-1133">Transmembrane helix</keyword>
<evidence type="ECO:0000256" key="1">
    <source>
        <dbReference type="SAM" id="Phobius"/>
    </source>
</evidence>
<name>A0A2W5VB76_9BACT</name>
<feature type="transmembrane region" description="Helical" evidence="1">
    <location>
        <begin position="37"/>
        <end position="56"/>
    </location>
</feature>
<comment type="caution">
    <text evidence="2">The sequence shown here is derived from an EMBL/GenBank/DDBJ whole genome shotgun (WGS) entry which is preliminary data.</text>
</comment>
<accession>A0A2W5VB76</accession>
<keyword evidence="1" id="KW-0812">Transmembrane</keyword>
<dbReference type="Proteomes" id="UP000249061">
    <property type="component" value="Unassembled WGS sequence"/>
</dbReference>
<evidence type="ECO:0008006" key="4">
    <source>
        <dbReference type="Google" id="ProtNLM"/>
    </source>
</evidence>
<reference evidence="2 3" key="1">
    <citation type="submission" date="2017-08" db="EMBL/GenBank/DDBJ databases">
        <title>Infants hospitalized years apart are colonized by the same room-sourced microbial strains.</title>
        <authorList>
            <person name="Brooks B."/>
            <person name="Olm M.R."/>
            <person name="Firek B.A."/>
            <person name="Baker R."/>
            <person name="Thomas B.C."/>
            <person name="Morowitz M.J."/>
            <person name="Banfield J.F."/>
        </authorList>
    </citation>
    <scope>NUCLEOTIDE SEQUENCE [LARGE SCALE GENOMIC DNA]</scope>
    <source>
        <strain evidence="2">S2_003_000_R2_14</strain>
    </source>
</reference>
<gene>
    <name evidence="2" type="ORF">DI536_27600</name>
</gene>